<dbReference type="GO" id="GO:0016787">
    <property type="term" value="F:hydrolase activity"/>
    <property type="evidence" value="ECO:0007669"/>
    <property type="project" value="UniProtKB-KW"/>
</dbReference>
<proteinExistence type="predicted"/>
<dbReference type="SMART" id="SM00849">
    <property type="entry name" value="Lactamase_B"/>
    <property type="match status" value="1"/>
</dbReference>
<keyword evidence="2" id="KW-0378">Hydrolase</keyword>
<dbReference type="GeneID" id="56472410"/>
<dbReference type="PANTHER" id="PTHR23131">
    <property type="entry name" value="ENDORIBONUCLEASE LACTB2"/>
    <property type="match status" value="1"/>
</dbReference>
<protein>
    <submittedName>
        <fullName evidence="2">MBL fold metallo-hydrolase</fullName>
    </submittedName>
</protein>
<organism evidence="2 3">
    <name type="scientific">Peribacillus simplex NBRC 15720 = DSM 1321</name>
    <dbReference type="NCBI Taxonomy" id="1349754"/>
    <lineage>
        <taxon>Bacteria</taxon>
        <taxon>Bacillati</taxon>
        <taxon>Bacillota</taxon>
        <taxon>Bacilli</taxon>
        <taxon>Bacillales</taxon>
        <taxon>Bacillaceae</taxon>
        <taxon>Peribacillus</taxon>
    </lineage>
</organism>
<dbReference type="InterPro" id="IPR001279">
    <property type="entry name" value="Metallo-B-lactamas"/>
</dbReference>
<evidence type="ECO:0000313" key="3">
    <source>
        <dbReference type="Proteomes" id="UP000214618"/>
    </source>
</evidence>
<dbReference type="Proteomes" id="UP000214618">
    <property type="component" value="Chromosome"/>
</dbReference>
<reference evidence="2 3" key="1">
    <citation type="submission" date="2016-10" db="EMBL/GenBank/DDBJ databases">
        <title>The whole genome sequencing and assembly of Bacillus simplex DSM 1321 strain.</title>
        <authorList>
            <person name="Park M.-K."/>
            <person name="Lee Y.-J."/>
            <person name="Yi H."/>
            <person name="Bahn Y.-S."/>
            <person name="Kim J.F."/>
            <person name="Lee D.-W."/>
        </authorList>
    </citation>
    <scope>NUCLEOTIDE SEQUENCE [LARGE SCALE GENOMIC DNA]</scope>
    <source>
        <strain evidence="2 3">DSM 1321</strain>
    </source>
</reference>
<dbReference type="SUPFAM" id="SSF56281">
    <property type="entry name" value="Metallo-hydrolase/oxidoreductase"/>
    <property type="match status" value="1"/>
</dbReference>
<dbReference type="InterPro" id="IPR050662">
    <property type="entry name" value="Sec-metab_biosynth-thioest"/>
</dbReference>
<dbReference type="AlphaFoldDB" id="A0A223EEJ4"/>
<gene>
    <name evidence="2" type="ORF">BS1321_06655</name>
</gene>
<dbReference type="OrthoDB" id="235784at2"/>
<evidence type="ECO:0000259" key="1">
    <source>
        <dbReference type="SMART" id="SM00849"/>
    </source>
</evidence>
<accession>A0A223EEJ4</accession>
<dbReference type="Pfam" id="PF00753">
    <property type="entry name" value="Lactamase_B"/>
    <property type="match status" value="1"/>
</dbReference>
<evidence type="ECO:0000313" key="2">
    <source>
        <dbReference type="EMBL" id="ASS93679.1"/>
    </source>
</evidence>
<feature type="domain" description="Metallo-beta-lactamase" evidence="1">
    <location>
        <begin position="23"/>
        <end position="194"/>
    </location>
</feature>
<dbReference type="Gene3D" id="3.60.15.10">
    <property type="entry name" value="Ribonuclease Z/Hydroxyacylglutathione hydrolase-like"/>
    <property type="match status" value="1"/>
</dbReference>
<name>A0A223EEJ4_9BACI</name>
<dbReference type="EMBL" id="CP017704">
    <property type="protein sequence ID" value="ASS93679.1"/>
    <property type="molecule type" value="Genomic_DNA"/>
</dbReference>
<sequence>MIEIKTVNDVVCVQGTPGGNKSGMSVYVFLTDGLLIDTGAEILLEELIPFYESSDFDSVALTHYHEDHTGGAAWIQEHKKVPLFIHPMSVEVCAKDAVYPEYRKIFWGKRDAFKAEPLGKAIHSRTQTWEPIFTPGHAKDHMVYLNHSNGMLFSGDLFVTPKTKLVLREESVPVIIDSIKKLLQYDFGEVFCCHAGHVPDGKEMFRKKLDYLENLQGEILRLHSQGLTVHEIQQVVLPNRYPLIEISGHEWDSEHIITSILKEKVLINKDNLAKH</sequence>
<dbReference type="RefSeq" id="WP_063232290.1">
    <property type="nucleotide sequence ID" value="NZ_BCVO01000002.1"/>
</dbReference>
<dbReference type="InterPro" id="IPR036866">
    <property type="entry name" value="RibonucZ/Hydroxyglut_hydro"/>
</dbReference>